<gene>
    <name evidence="2" type="ORF">POJ06DRAFT_238937</name>
</gene>
<sequence length="149" mass="16503">MKVNGLLRLDLWLMKGPPTQLEQVQDAAICSTVPNNYRRPLLFYTYRNKMEEMYLKLPGKHLYIVTPEGSSTSSRVRPGLRLGTSDMFLRPSIHFQVIGSSCLPKVPRLDSESTIDGSVDNVARTDALPEESASQVLEDTSVAGSTSDT</sequence>
<keyword evidence="3" id="KW-1185">Reference proteome</keyword>
<feature type="compositionally biased region" description="Polar residues" evidence="1">
    <location>
        <begin position="132"/>
        <end position="149"/>
    </location>
</feature>
<dbReference type="RefSeq" id="XP_056042473.1">
    <property type="nucleotide sequence ID" value="XM_056186019.1"/>
</dbReference>
<proteinExistence type="predicted"/>
<organism evidence="2 3">
    <name type="scientific">Lipomyces tetrasporus</name>
    <dbReference type="NCBI Taxonomy" id="54092"/>
    <lineage>
        <taxon>Eukaryota</taxon>
        <taxon>Fungi</taxon>
        <taxon>Dikarya</taxon>
        <taxon>Ascomycota</taxon>
        <taxon>Saccharomycotina</taxon>
        <taxon>Lipomycetes</taxon>
        <taxon>Lipomycetales</taxon>
        <taxon>Lipomycetaceae</taxon>
        <taxon>Lipomyces</taxon>
    </lineage>
</organism>
<protein>
    <submittedName>
        <fullName evidence="2">Uncharacterized protein</fullName>
    </submittedName>
</protein>
<evidence type="ECO:0000313" key="3">
    <source>
        <dbReference type="Proteomes" id="UP001217417"/>
    </source>
</evidence>
<evidence type="ECO:0000256" key="1">
    <source>
        <dbReference type="SAM" id="MobiDB-lite"/>
    </source>
</evidence>
<evidence type="ECO:0000313" key="2">
    <source>
        <dbReference type="EMBL" id="KAJ8099023.1"/>
    </source>
</evidence>
<dbReference type="Proteomes" id="UP001217417">
    <property type="component" value="Unassembled WGS sequence"/>
</dbReference>
<accession>A0AAD7VRC0</accession>
<reference evidence="2" key="1">
    <citation type="submission" date="2023-03" db="EMBL/GenBank/DDBJ databases">
        <title>Near-Complete genome sequence of Lipomyces tetrasporous NRRL Y-64009, an oleaginous yeast capable of growing on lignocellulosic hydrolysates.</title>
        <authorList>
            <consortium name="Lawrence Berkeley National Laboratory"/>
            <person name="Jagtap S.S."/>
            <person name="Liu J.-J."/>
            <person name="Walukiewicz H.E."/>
            <person name="Pangilinan J."/>
            <person name="Lipzen A."/>
            <person name="Ahrendt S."/>
            <person name="Koriabine M."/>
            <person name="Cobaugh K."/>
            <person name="Salamov A."/>
            <person name="Yoshinaga Y."/>
            <person name="Ng V."/>
            <person name="Daum C."/>
            <person name="Grigoriev I.V."/>
            <person name="Slininger P.J."/>
            <person name="Dien B.S."/>
            <person name="Jin Y.-S."/>
            <person name="Rao C.V."/>
        </authorList>
    </citation>
    <scope>NUCLEOTIDE SEQUENCE</scope>
    <source>
        <strain evidence="2">NRRL Y-64009</strain>
    </source>
</reference>
<comment type="caution">
    <text evidence="2">The sequence shown here is derived from an EMBL/GenBank/DDBJ whole genome shotgun (WGS) entry which is preliminary data.</text>
</comment>
<feature type="region of interest" description="Disordered" evidence="1">
    <location>
        <begin position="125"/>
        <end position="149"/>
    </location>
</feature>
<name>A0AAD7VRC0_9ASCO</name>
<dbReference type="GeneID" id="80881185"/>
<dbReference type="AlphaFoldDB" id="A0AAD7VRC0"/>
<dbReference type="EMBL" id="JARPMG010000007">
    <property type="protein sequence ID" value="KAJ8099023.1"/>
    <property type="molecule type" value="Genomic_DNA"/>
</dbReference>